<comment type="similarity">
    <text evidence="7">Belongs to the protein kinase superfamily.</text>
</comment>
<organism evidence="9 10">
    <name type="scientific">Nannochloropsis salina CCMP1776</name>
    <dbReference type="NCBI Taxonomy" id="1027361"/>
    <lineage>
        <taxon>Eukaryota</taxon>
        <taxon>Sar</taxon>
        <taxon>Stramenopiles</taxon>
        <taxon>Ochrophyta</taxon>
        <taxon>Eustigmatophyceae</taxon>
        <taxon>Eustigmatales</taxon>
        <taxon>Monodopsidaceae</taxon>
        <taxon>Microchloropsis</taxon>
        <taxon>Microchloropsis salina</taxon>
    </lineage>
</organism>
<protein>
    <recommendedName>
        <fullName evidence="8">Protein kinase domain-containing protein</fullName>
    </recommendedName>
</protein>
<dbReference type="PROSITE" id="PS00108">
    <property type="entry name" value="PROTEIN_KINASE_ST"/>
    <property type="match status" value="1"/>
</dbReference>
<keyword evidence="10" id="KW-1185">Reference proteome</keyword>
<gene>
    <name evidence="9" type="ORF">NSK_000268</name>
</gene>
<accession>A0A4D9DII4</accession>
<keyword evidence="4" id="KW-0418">Kinase</keyword>
<dbReference type="PROSITE" id="PS50011">
    <property type="entry name" value="PROTEIN_KINASE_DOM"/>
    <property type="match status" value="1"/>
</dbReference>
<dbReference type="InterPro" id="IPR017441">
    <property type="entry name" value="Protein_kinase_ATP_BS"/>
</dbReference>
<dbReference type="Pfam" id="PF00069">
    <property type="entry name" value="Pkinase"/>
    <property type="match status" value="1"/>
</dbReference>
<reference evidence="9 10" key="1">
    <citation type="submission" date="2019-01" db="EMBL/GenBank/DDBJ databases">
        <title>Nuclear Genome Assembly of the Microalgal Biofuel strain Nannochloropsis salina CCMP1776.</title>
        <authorList>
            <person name="Hovde B."/>
        </authorList>
    </citation>
    <scope>NUCLEOTIDE SEQUENCE [LARGE SCALE GENOMIC DNA]</scope>
    <source>
        <strain evidence="9 10">CCMP1776</strain>
    </source>
</reference>
<evidence type="ECO:0000256" key="5">
    <source>
        <dbReference type="ARBA" id="ARBA00022840"/>
    </source>
</evidence>
<name>A0A4D9DII4_9STRA</name>
<proteinExistence type="inferred from homology"/>
<dbReference type="GO" id="GO:0004674">
    <property type="term" value="F:protein serine/threonine kinase activity"/>
    <property type="evidence" value="ECO:0007669"/>
    <property type="project" value="UniProtKB-KW"/>
</dbReference>
<dbReference type="PANTHER" id="PTHR24355:SF18">
    <property type="entry name" value="G PROTEIN-COUPLED RECEPTOR KINASE"/>
    <property type="match status" value="1"/>
</dbReference>
<dbReference type="PANTHER" id="PTHR24355">
    <property type="entry name" value="G PROTEIN-COUPLED RECEPTOR KINASE/RIBOSOMAL PROTEIN S6 KINASE"/>
    <property type="match status" value="1"/>
</dbReference>
<dbReference type="InterPro" id="IPR011009">
    <property type="entry name" value="Kinase-like_dom_sf"/>
</dbReference>
<dbReference type="InterPro" id="IPR045270">
    <property type="entry name" value="STKc_AGC"/>
</dbReference>
<evidence type="ECO:0000313" key="9">
    <source>
        <dbReference type="EMBL" id="TFJ88699.1"/>
    </source>
</evidence>
<dbReference type="Gene3D" id="1.10.510.10">
    <property type="entry name" value="Transferase(Phosphotransferase) domain 1"/>
    <property type="match status" value="1"/>
</dbReference>
<evidence type="ECO:0000256" key="4">
    <source>
        <dbReference type="ARBA" id="ARBA00022777"/>
    </source>
</evidence>
<dbReference type="InterPro" id="IPR044926">
    <property type="entry name" value="RGS_subdomain_2"/>
</dbReference>
<evidence type="ECO:0000256" key="6">
    <source>
        <dbReference type="PROSITE-ProRule" id="PRU10141"/>
    </source>
</evidence>
<dbReference type="SMART" id="SM00220">
    <property type="entry name" value="S_TKc"/>
    <property type="match status" value="1"/>
</dbReference>
<evidence type="ECO:0000259" key="8">
    <source>
        <dbReference type="PROSITE" id="PS50011"/>
    </source>
</evidence>
<comment type="caution">
    <text evidence="9">The sequence shown here is derived from an EMBL/GenBank/DDBJ whole genome shotgun (WGS) entry which is preliminary data.</text>
</comment>
<dbReference type="SUPFAM" id="SSF56112">
    <property type="entry name" value="Protein kinase-like (PK-like)"/>
    <property type="match status" value="1"/>
</dbReference>
<keyword evidence="2" id="KW-0808">Transferase</keyword>
<dbReference type="PROSITE" id="PS00107">
    <property type="entry name" value="PROTEIN_KINASE_ATP"/>
    <property type="match status" value="1"/>
</dbReference>
<keyword evidence="3 6" id="KW-0547">Nucleotide-binding</keyword>
<dbReference type="InterPro" id="IPR008271">
    <property type="entry name" value="Ser/Thr_kinase_AS"/>
</dbReference>
<evidence type="ECO:0000256" key="3">
    <source>
        <dbReference type="ARBA" id="ARBA00022741"/>
    </source>
</evidence>
<dbReference type="Proteomes" id="UP000355283">
    <property type="component" value="Unassembled WGS sequence"/>
</dbReference>
<dbReference type="OrthoDB" id="354826at2759"/>
<feature type="domain" description="Protein kinase" evidence="8">
    <location>
        <begin position="40"/>
        <end position="311"/>
    </location>
</feature>
<dbReference type="GO" id="GO:0005524">
    <property type="term" value="F:ATP binding"/>
    <property type="evidence" value="ECO:0007669"/>
    <property type="project" value="UniProtKB-UniRule"/>
</dbReference>
<keyword evidence="1 7" id="KW-0723">Serine/threonine-protein kinase</keyword>
<sequence>MLVWTFLKRHYQDAFLASPLFHKYCQFAYIAKQPVTEHDFVLFRALGRGGFGQVNGCKRCQTGKLYAMKVMNKRRVKAHQSEKLCWNERRILSLVHSPFVVCLKYAFTSKEDLFLILDLMRGGDLAFHLDKRGRFTMDEARYFASRTLLGLVHLHQNGIVYRDLKPDNILMDEQGKTRLSDLGLACKASPGLVGAYGTRGYWAPEMLLKDARGHRIRYSQTVDWFSFGCVVYEMIIGYSPFRADCIYAWSGLSKKEKHKAIDLAVVGMEPEFDRRYFDEDSIDLCRRLLEKDPRKRLGARGGEDVMAHPWFRRGGASHWDTHMADSMPPPFLPNQDINAASQSAIGSFSDESQYRKMKMEDADHEIYAGWDWHFGTVCDRLVWPLSAWLGALMDSAPVLVLESLGTIRGNDAGMNER</sequence>
<dbReference type="InterPro" id="IPR000719">
    <property type="entry name" value="Prot_kinase_dom"/>
</dbReference>
<evidence type="ECO:0000256" key="7">
    <source>
        <dbReference type="RuleBase" id="RU000304"/>
    </source>
</evidence>
<dbReference type="AlphaFoldDB" id="A0A4D9DII4"/>
<dbReference type="EMBL" id="SDOX01000001">
    <property type="protein sequence ID" value="TFJ88699.1"/>
    <property type="molecule type" value="Genomic_DNA"/>
</dbReference>
<dbReference type="Gene3D" id="1.10.167.10">
    <property type="entry name" value="Regulator of G-protein Signalling 4, domain 2"/>
    <property type="match status" value="1"/>
</dbReference>
<keyword evidence="5 6" id="KW-0067">ATP-binding</keyword>
<evidence type="ECO:0000256" key="1">
    <source>
        <dbReference type="ARBA" id="ARBA00022527"/>
    </source>
</evidence>
<evidence type="ECO:0000313" key="10">
    <source>
        <dbReference type="Proteomes" id="UP000355283"/>
    </source>
</evidence>
<dbReference type="CDD" id="cd05123">
    <property type="entry name" value="STKc_AGC"/>
    <property type="match status" value="1"/>
</dbReference>
<feature type="binding site" evidence="6">
    <location>
        <position position="69"/>
    </location>
    <ligand>
        <name>ATP</name>
        <dbReference type="ChEBI" id="CHEBI:30616"/>
    </ligand>
</feature>
<evidence type="ECO:0000256" key="2">
    <source>
        <dbReference type="ARBA" id="ARBA00022679"/>
    </source>
</evidence>
<dbReference type="Gene3D" id="3.30.200.20">
    <property type="entry name" value="Phosphorylase Kinase, domain 1"/>
    <property type="match status" value="1"/>
</dbReference>